<gene>
    <name evidence="2" type="ORF">NCTC11091_00221</name>
</gene>
<proteinExistence type="predicted"/>
<evidence type="ECO:0000256" key="1">
    <source>
        <dbReference type="SAM" id="Coils"/>
    </source>
</evidence>
<dbReference type="InterPro" id="IPR025599">
    <property type="entry name" value="YjcZ"/>
</dbReference>
<dbReference type="EMBL" id="UGQA01000001">
    <property type="protein sequence ID" value="STY94457.1"/>
    <property type="molecule type" value="Genomic_DNA"/>
</dbReference>
<dbReference type="Pfam" id="PF13990">
    <property type="entry name" value="YjcZ"/>
    <property type="match status" value="1"/>
</dbReference>
<sequence>MQLANIHSNKIQTTFPYIKDKMVIDFINGLDTAKHLNQQNHAVSQDFIKRNLALISGKQQMAQSNINDHLIAGLEACQAYFAEISYHQQAHANAIIKLKQTLDQTQIHVTEIAYYVSDLQNQANQLQAELSQANRRIDQLEQSEKAKAQLEGLLSAWQAERFSQLSPMGQCFLVLDTLSWGDYGLYVRQLDNNERQQQLDTLRNKIINVQKALLKCGANDDLLKQDWLKPTHRGTAQQELQAALQYQGDWSWQNPQRFAMAFTATQFPSLSSQQAARYNDLVISMIDINRVSQRMINNVFAA</sequence>
<reference evidence="2 3" key="1">
    <citation type="submission" date="2018-06" db="EMBL/GenBank/DDBJ databases">
        <authorList>
            <consortium name="Pathogen Informatics"/>
            <person name="Doyle S."/>
        </authorList>
    </citation>
    <scope>NUCLEOTIDE SEQUENCE [LARGE SCALE GENOMIC DNA]</scope>
    <source>
        <strain evidence="2 3">NCTC11091</strain>
    </source>
</reference>
<evidence type="ECO:0000313" key="2">
    <source>
        <dbReference type="EMBL" id="STY94457.1"/>
    </source>
</evidence>
<evidence type="ECO:0000313" key="3">
    <source>
        <dbReference type="Proteomes" id="UP000255193"/>
    </source>
</evidence>
<feature type="coiled-coil region" evidence="1">
    <location>
        <begin position="116"/>
        <end position="160"/>
    </location>
</feature>
<name>A0A378Q5J5_9GAMM</name>
<dbReference type="AlphaFoldDB" id="A0A378Q5J5"/>
<protein>
    <submittedName>
        <fullName evidence="2">Uncharacterized protein</fullName>
    </submittedName>
</protein>
<accession>A0A378Q5J5</accession>
<keyword evidence="1" id="KW-0175">Coiled coil</keyword>
<dbReference type="Proteomes" id="UP000255193">
    <property type="component" value="Unassembled WGS sequence"/>
</dbReference>
<organism evidence="2 3">
    <name type="scientific">Faucicola atlantae</name>
    <dbReference type="NCBI Taxonomy" id="34059"/>
    <lineage>
        <taxon>Bacteria</taxon>
        <taxon>Pseudomonadati</taxon>
        <taxon>Pseudomonadota</taxon>
        <taxon>Gammaproteobacteria</taxon>
        <taxon>Moraxellales</taxon>
        <taxon>Moraxellaceae</taxon>
        <taxon>Faucicola</taxon>
    </lineage>
</organism>